<dbReference type="Gene3D" id="1.10.4030.10">
    <property type="entry name" value="Porin chaperone SurA, peptide-binding domain"/>
    <property type="match status" value="1"/>
</dbReference>
<feature type="signal peptide" evidence="1">
    <location>
        <begin position="1"/>
        <end position="22"/>
    </location>
</feature>
<sequence>MHRRRRTALTLSAALVSAPLLAACGSQAHPGAAAVVGGERIEVSTVQAQVRDVREAQQDSEESARMISDTGQLGRAKLYDLIVDRIVEKAAADAGVTVSRKEVQDARAELAGQSGGQEQMAALYLQQRGVAPDQLDDLVRRDVLVGKLAEKLGAGNTPEGQEAMNEAFTAAARSLDIDVNPRFGAWDDGRLELGAYKAPWIFQVSPGQEPETTGT</sequence>
<gene>
    <name evidence="2" type="ORF">GCM10023329_43700</name>
</gene>
<dbReference type="PROSITE" id="PS51318">
    <property type="entry name" value="TAT"/>
    <property type="match status" value="1"/>
</dbReference>
<comment type="caution">
    <text evidence="2">The sequence shown here is derived from an EMBL/GenBank/DDBJ whole genome shotgun (WGS) entry which is preliminary data.</text>
</comment>
<evidence type="ECO:0000256" key="1">
    <source>
        <dbReference type="SAM" id="SignalP"/>
    </source>
</evidence>
<dbReference type="InterPro" id="IPR050245">
    <property type="entry name" value="PrsA_foldase"/>
</dbReference>
<evidence type="ECO:0000313" key="2">
    <source>
        <dbReference type="EMBL" id="GAA4787813.1"/>
    </source>
</evidence>
<organism evidence="2 3">
    <name type="scientific">Streptomyces sanyensis</name>
    <dbReference type="NCBI Taxonomy" id="568869"/>
    <lineage>
        <taxon>Bacteria</taxon>
        <taxon>Bacillati</taxon>
        <taxon>Actinomycetota</taxon>
        <taxon>Actinomycetes</taxon>
        <taxon>Kitasatosporales</taxon>
        <taxon>Streptomycetaceae</taxon>
        <taxon>Streptomyces</taxon>
    </lineage>
</organism>
<keyword evidence="3" id="KW-1185">Reference proteome</keyword>
<dbReference type="PROSITE" id="PS51257">
    <property type="entry name" value="PROKAR_LIPOPROTEIN"/>
    <property type="match status" value="1"/>
</dbReference>
<protein>
    <submittedName>
        <fullName evidence="2">SurA N-terminal domain-containing protein</fullName>
    </submittedName>
</protein>
<keyword evidence="1" id="KW-0732">Signal</keyword>
<reference evidence="3" key="1">
    <citation type="journal article" date="2019" name="Int. J. Syst. Evol. Microbiol.">
        <title>The Global Catalogue of Microorganisms (GCM) 10K type strain sequencing project: providing services to taxonomists for standard genome sequencing and annotation.</title>
        <authorList>
            <consortium name="The Broad Institute Genomics Platform"/>
            <consortium name="The Broad Institute Genome Sequencing Center for Infectious Disease"/>
            <person name="Wu L."/>
            <person name="Ma J."/>
        </authorList>
    </citation>
    <scope>NUCLEOTIDE SEQUENCE [LARGE SCALE GENOMIC DNA]</scope>
    <source>
        <strain evidence="3">JCM 18324</strain>
    </source>
</reference>
<accession>A0ABP9AYR9</accession>
<dbReference type="PANTHER" id="PTHR47245:SF2">
    <property type="entry name" value="PEPTIDYL-PROLYL CIS-TRANS ISOMERASE HP_0175-RELATED"/>
    <property type="match status" value="1"/>
</dbReference>
<dbReference type="RefSeq" id="WP_345615130.1">
    <property type="nucleotide sequence ID" value="NZ_BAABJV010000013.1"/>
</dbReference>
<dbReference type="PANTHER" id="PTHR47245">
    <property type="entry name" value="PEPTIDYLPROLYL ISOMERASE"/>
    <property type="match status" value="1"/>
</dbReference>
<proteinExistence type="predicted"/>
<dbReference type="SUPFAM" id="SSF109998">
    <property type="entry name" value="Triger factor/SurA peptide-binding domain-like"/>
    <property type="match status" value="1"/>
</dbReference>
<feature type="chain" id="PRO_5045475055" evidence="1">
    <location>
        <begin position="23"/>
        <end position="215"/>
    </location>
</feature>
<name>A0ABP9AYR9_9ACTN</name>
<evidence type="ECO:0000313" key="3">
    <source>
        <dbReference type="Proteomes" id="UP001501147"/>
    </source>
</evidence>
<dbReference type="EMBL" id="BAABJV010000013">
    <property type="protein sequence ID" value="GAA4787813.1"/>
    <property type="molecule type" value="Genomic_DNA"/>
</dbReference>
<dbReference type="Proteomes" id="UP001501147">
    <property type="component" value="Unassembled WGS sequence"/>
</dbReference>
<dbReference type="Pfam" id="PF13624">
    <property type="entry name" value="SurA_N_3"/>
    <property type="match status" value="1"/>
</dbReference>
<dbReference type="InterPro" id="IPR006311">
    <property type="entry name" value="TAT_signal"/>
</dbReference>
<dbReference type="InterPro" id="IPR027304">
    <property type="entry name" value="Trigger_fact/SurA_dom_sf"/>
</dbReference>